<dbReference type="RefSeq" id="WP_092208013.1">
    <property type="nucleotide sequence ID" value="NZ_FMUX01000001.1"/>
</dbReference>
<accession>A0A1G5B2G5</accession>
<dbReference type="EMBL" id="FMUX01000001">
    <property type="protein sequence ID" value="SCX84296.1"/>
    <property type="molecule type" value="Genomic_DNA"/>
</dbReference>
<dbReference type="Pfam" id="PF11329">
    <property type="entry name" value="DUF3131"/>
    <property type="match status" value="1"/>
</dbReference>
<dbReference type="Proteomes" id="UP000198870">
    <property type="component" value="Unassembled WGS sequence"/>
</dbReference>
<sequence>MAPKPLTGPLLFSLLVLLLAPGAMTGCGVIVRGVDKGVTATSNSPLFHQGRHGELTEQEKTWAEIAWRYFENNHNPKTGLVNSVDRYPATTMWHTADYLGAMVSARELDIITPCEFDERLSRLVHFFNTMPLSFGELPNKVYNTQTGAMVDYTNQPGEIGWSAMDLGRLLSWLYIVKCRYPIYSEYIDKAVLRWTFCRVVDNCGTLFGGLKVHNAIETFQEGRLGYEEYAARGYQLWGFSTDQASRIEPYEKATLYGIEFPYDSRDVRETGTYAPVLSMGYLLDGLEFNWDRTDQRQGWDSVHSDSEMADIADAIYRVQEARFENDHVFTARTDHQVAGPPYFVYDAIYAAGYPWNVISDSGTYHKDQALVSTRAAFAMWGLWETPYTDRLMELLHCLNNPEKGWYEGRMENTGSHMKLITSGTNAAVLETLHYKAEGKLSACVDPNTEFPRPYYDLNVENPFNEEGKCLPLERKACVP</sequence>
<dbReference type="Gene3D" id="1.50.10.140">
    <property type="match status" value="1"/>
</dbReference>
<reference evidence="2 3" key="1">
    <citation type="submission" date="2016-10" db="EMBL/GenBank/DDBJ databases">
        <authorList>
            <person name="de Groot N.N."/>
        </authorList>
    </citation>
    <scope>NUCLEOTIDE SEQUENCE [LARGE SCALE GENOMIC DNA]</scope>
    <source>
        <strain evidence="2 3">AA1</strain>
    </source>
</reference>
<dbReference type="AlphaFoldDB" id="A0A1G5B2G5"/>
<protein>
    <recommendedName>
        <fullName evidence="1">DUF3131 domain-containing protein</fullName>
    </recommendedName>
</protein>
<dbReference type="InterPro" id="IPR021478">
    <property type="entry name" value="DUF3131"/>
</dbReference>
<evidence type="ECO:0000259" key="1">
    <source>
        <dbReference type="Pfam" id="PF11329"/>
    </source>
</evidence>
<name>A0A1G5B2G5_9BACT</name>
<proteinExistence type="predicted"/>
<gene>
    <name evidence="2" type="ORF">SAMN05216233_101584</name>
</gene>
<feature type="domain" description="DUF3131" evidence="1">
    <location>
        <begin position="62"/>
        <end position="438"/>
    </location>
</feature>
<dbReference type="PROSITE" id="PS51257">
    <property type="entry name" value="PROKAR_LIPOPROTEIN"/>
    <property type="match status" value="1"/>
</dbReference>
<dbReference type="OrthoDB" id="5439402at2"/>
<evidence type="ECO:0000313" key="3">
    <source>
        <dbReference type="Proteomes" id="UP000198870"/>
    </source>
</evidence>
<keyword evidence="3" id="KW-1185">Reference proteome</keyword>
<organism evidence="2 3">
    <name type="scientific">Desulfoluna spongiiphila</name>
    <dbReference type="NCBI Taxonomy" id="419481"/>
    <lineage>
        <taxon>Bacteria</taxon>
        <taxon>Pseudomonadati</taxon>
        <taxon>Thermodesulfobacteriota</taxon>
        <taxon>Desulfobacteria</taxon>
        <taxon>Desulfobacterales</taxon>
        <taxon>Desulfolunaceae</taxon>
        <taxon>Desulfoluna</taxon>
    </lineage>
</organism>
<dbReference type="STRING" id="419481.SAMN05216233_101584"/>
<evidence type="ECO:0000313" key="2">
    <source>
        <dbReference type="EMBL" id="SCX84296.1"/>
    </source>
</evidence>